<organism evidence="1">
    <name type="scientific">Arundo donax</name>
    <name type="common">Giant reed</name>
    <name type="synonym">Donax arundinaceus</name>
    <dbReference type="NCBI Taxonomy" id="35708"/>
    <lineage>
        <taxon>Eukaryota</taxon>
        <taxon>Viridiplantae</taxon>
        <taxon>Streptophyta</taxon>
        <taxon>Embryophyta</taxon>
        <taxon>Tracheophyta</taxon>
        <taxon>Spermatophyta</taxon>
        <taxon>Magnoliopsida</taxon>
        <taxon>Liliopsida</taxon>
        <taxon>Poales</taxon>
        <taxon>Poaceae</taxon>
        <taxon>PACMAD clade</taxon>
        <taxon>Arundinoideae</taxon>
        <taxon>Arundineae</taxon>
        <taxon>Arundo</taxon>
    </lineage>
</organism>
<sequence>MCFNDHTQQSTAKVMACYRTLGHPSLYLMQQPNCLAVPCEFT</sequence>
<proteinExistence type="predicted"/>
<dbReference type="AlphaFoldDB" id="A0A0A9FQN6"/>
<evidence type="ECO:0000313" key="1">
    <source>
        <dbReference type="EMBL" id="JAE10608.1"/>
    </source>
</evidence>
<reference evidence="1" key="2">
    <citation type="journal article" date="2015" name="Data Brief">
        <title>Shoot transcriptome of the giant reed, Arundo donax.</title>
        <authorList>
            <person name="Barrero R.A."/>
            <person name="Guerrero F.D."/>
            <person name="Moolhuijzen P."/>
            <person name="Goolsby J.A."/>
            <person name="Tidwell J."/>
            <person name="Bellgard S.E."/>
            <person name="Bellgard M.I."/>
        </authorList>
    </citation>
    <scope>NUCLEOTIDE SEQUENCE</scope>
    <source>
        <tissue evidence="1">Shoot tissue taken approximately 20 cm above the soil surface</tissue>
    </source>
</reference>
<dbReference type="EMBL" id="GBRH01187288">
    <property type="protein sequence ID" value="JAE10608.1"/>
    <property type="molecule type" value="Transcribed_RNA"/>
</dbReference>
<reference evidence="1" key="1">
    <citation type="submission" date="2014-09" db="EMBL/GenBank/DDBJ databases">
        <authorList>
            <person name="Magalhaes I.L.F."/>
            <person name="Oliveira U."/>
            <person name="Santos F.R."/>
            <person name="Vidigal T.H.D.A."/>
            <person name="Brescovit A.D."/>
            <person name="Santos A.J."/>
        </authorList>
    </citation>
    <scope>NUCLEOTIDE SEQUENCE</scope>
    <source>
        <tissue evidence="1">Shoot tissue taken approximately 20 cm above the soil surface</tissue>
    </source>
</reference>
<accession>A0A0A9FQN6</accession>
<name>A0A0A9FQN6_ARUDO</name>
<protein>
    <submittedName>
        <fullName evidence="1">Uncharacterized protein</fullName>
    </submittedName>
</protein>